<dbReference type="PANTHER" id="PTHR46513">
    <property type="entry name" value="VITELLOGENIN RECEPTOR-LIKE PROTEIN-RELATED-RELATED"/>
    <property type="match status" value="1"/>
</dbReference>
<evidence type="ECO:0000313" key="9">
    <source>
        <dbReference type="Proteomes" id="UP000030746"/>
    </source>
</evidence>
<keyword evidence="4" id="KW-1015">Disulfide bond</keyword>
<dbReference type="HOGENOM" id="CLU_790592_0_0_1"/>
<evidence type="ECO:0008006" key="10">
    <source>
        <dbReference type="Google" id="ProtNLM"/>
    </source>
</evidence>
<feature type="signal peptide" evidence="7">
    <location>
        <begin position="1"/>
        <end position="17"/>
    </location>
</feature>
<sequence length="357" mass="40519">MEKSWYLLTCFLSIVNGFRFPTPSTLFTENHLKDDEGPLLAVLDFNKRLQVLNTTSAKRIAKIGLLGGNNGASANINFNYEDGLIYWTDVSSKKVYSLNAETGEQKVILEGDLRSPEGLTYDWIHKNCYVCDPFGNKIVVFNTVTGLRKTLIEVENPKDVAADPRNGWLYIAHGWESTARISRSGLNGENMQELTARLEIPYSISLDFVGNKLYYTDWNKILSMKLNGERIRTFYRTSGYDYTPNTMTVSREYVFWTTSIEEQVRRKKKRGSTRIIKFNALENYNRYNSQTDSYMGIVAIHSQNQPATASLCGDNNGGCSHFCLPSPVDLHLSPSFTCHCPDDMELTDDNKTCDCNM</sequence>
<protein>
    <recommendedName>
        <fullName evidence="10">EGF-like domain-containing protein</fullName>
    </recommendedName>
</protein>
<evidence type="ECO:0000256" key="5">
    <source>
        <dbReference type="ARBA" id="ARBA00023180"/>
    </source>
</evidence>
<feature type="repeat" description="LDL-receptor class B" evidence="6">
    <location>
        <begin position="83"/>
        <end position="125"/>
    </location>
</feature>
<reference evidence="8 9" key="1">
    <citation type="journal article" date="2013" name="Nature">
        <title>Insights into bilaterian evolution from three spiralian genomes.</title>
        <authorList>
            <person name="Simakov O."/>
            <person name="Marletaz F."/>
            <person name="Cho S.J."/>
            <person name="Edsinger-Gonzales E."/>
            <person name="Havlak P."/>
            <person name="Hellsten U."/>
            <person name="Kuo D.H."/>
            <person name="Larsson T."/>
            <person name="Lv J."/>
            <person name="Arendt D."/>
            <person name="Savage R."/>
            <person name="Osoegawa K."/>
            <person name="de Jong P."/>
            <person name="Grimwood J."/>
            <person name="Chapman J.A."/>
            <person name="Shapiro H."/>
            <person name="Aerts A."/>
            <person name="Otillar R.P."/>
            <person name="Terry A.Y."/>
            <person name="Boore J.L."/>
            <person name="Grigoriev I.V."/>
            <person name="Lindberg D.R."/>
            <person name="Seaver E.C."/>
            <person name="Weisblat D.A."/>
            <person name="Putnam N.H."/>
            <person name="Rokhsar D.S."/>
        </authorList>
    </citation>
    <scope>NUCLEOTIDE SEQUENCE [LARGE SCALE GENOMIC DNA]</scope>
</reference>
<dbReference type="OMA" id="CESMMAN"/>
<evidence type="ECO:0000256" key="4">
    <source>
        <dbReference type="ARBA" id="ARBA00023157"/>
    </source>
</evidence>
<keyword evidence="9" id="KW-1185">Reference proteome</keyword>
<dbReference type="KEGG" id="lgi:LOTGIDRAFT_158707"/>
<dbReference type="SUPFAM" id="SSF57196">
    <property type="entry name" value="EGF/Laminin"/>
    <property type="match status" value="1"/>
</dbReference>
<dbReference type="OrthoDB" id="6079519at2759"/>
<evidence type="ECO:0000313" key="8">
    <source>
        <dbReference type="EMBL" id="ESO98761.1"/>
    </source>
</evidence>
<dbReference type="PROSITE" id="PS51120">
    <property type="entry name" value="LDLRB"/>
    <property type="match status" value="1"/>
</dbReference>
<keyword evidence="2 7" id="KW-0732">Signal</keyword>
<evidence type="ECO:0000256" key="2">
    <source>
        <dbReference type="ARBA" id="ARBA00022729"/>
    </source>
</evidence>
<proteinExistence type="predicted"/>
<evidence type="ECO:0000256" key="7">
    <source>
        <dbReference type="SAM" id="SignalP"/>
    </source>
</evidence>
<accession>V4AYK8</accession>
<dbReference type="SUPFAM" id="SSF63825">
    <property type="entry name" value="YWTD domain"/>
    <property type="match status" value="1"/>
</dbReference>
<dbReference type="InterPro" id="IPR000033">
    <property type="entry name" value="LDLR_classB_rpt"/>
</dbReference>
<keyword evidence="3" id="KW-0677">Repeat</keyword>
<dbReference type="SMART" id="SM00135">
    <property type="entry name" value="LY"/>
    <property type="match status" value="5"/>
</dbReference>
<evidence type="ECO:0000256" key="1">
    <source>
        <dbReference type="ARBA" id="ARBA00022536"/>
    </source>
</evidence>
<dbReference type="STRING" id="225164.V4AYK8"/>
<feature type="chain" id="PRO_5004719076" description="EGF-like domain-containing protein" evidence="7">
    <location>
        <begin position="18"/>
        <end position="357"/>
    </location>
</feature>
<dbReference type="Proteomes" id="UP000030746">
    <property type="component" value="Unassembled WGS sequence"/>
</dbReference>
<name>V4AYK8_LOTGI</name>
<dbReference type="PANTHER" id="PTHR46513:SF13">
    <property type="entry name" value="EGF-LIKE DOMAIN-CONTAINING PROTEIN"/>
    <property type="match status" value="1"/>
</dbReference>
<evidence type="ECO:0000256" key="6">
    <source>
        <dbReference type="PROSITE-ProRule" id="PRU00461"/>
    </source>
</evidence>
<dbReference type="FunFam" id="2.120.10.30:FF:000241">
    <property type="entry name" value="Low-density lipoprotein receptor-related protein 6"/>
    <property type="match status" value="1"/>
</dbReference>
<keyword evidence="1" id="KW-0245">EGF-like domain</keyword>
<gene>
    <name evidence="8" type="ORF">LOTGIDRAFT_158707</name>
</gene>
<evidence type="ECO:0000256" key="3">
    <source>
        <dbReference type="ARBA" id="ARBA00022737"/>
    </source>
</evidence>
<dbReference type="Pfam" id="PF14670">
    <property type="entry name" value="FXa_inhibition"/>
    <property type="match status" value="1"/>
</dbReference>
<dbReference type="Pfam" id="PF00058">
    <property type="entry name" value="Ldl_recept_b"/>
    <property type="match status" value="1"/>
</dbReference>
<organism evidence="8 9">
    <name type="scientific">Lottia gigantea</name>
    <name type="common">Giant owl limpet</name>
    <dbReference type="NCBI Taxonomy" id="225164"/>
    <lineage>
        <taxon>Eukaryota</taxon>
        <taxon>Metazoa</taxon>
        <taxon>Spiralia</taxon>
        <taxon>Lophotrochozoa</taxon>
        <taxon>Mollusca</taxon>
        <taxon>Gastropoda</taxon>
        <taxon>Patellogastropoda</taxon>
        <taxon>Lottioidea</taxon>
        <taxon>Lottiidae</taxon>
        <taxon>Lottia</taxon>
    </lineage>
</organism>
<dbReference type="RefSeq" id="XP_009050398.1">
    <property type="nucleotide sequence ID" value="XM_009052150.1"/>
</dbReference>
<dbReference type="GeneID" id="20237841"/>
<dbReference type="CTD" id="20237841"/>
<dbReference type="AlphaFoldDB" id="V4AYK8"/>
<dbReference type="Gene3D" id="2.120.10.30">
    <property type="entry name" value="TolB, C-terminal domain"/>
    <property type="match status" value="1"/>
</dbReference>
<dbReference type="InterPro" id="IPR011042">
    <property type="entry name" value="6-blade_b-propeller_TolB-like"/>
</dbReference>
<dbReference type="EMBL" id="KB201205">
    <property type="protein sequence ID" value="ESO98761.1"/>
    <property type="molecule type" value="Genomic_DNA"/>
</dbReference>
<dbReference type="InterPro" id="IPR050778">
    <property type="entry name" value="Cueball_EGF_LRP_Nidogen"/>
</dbReference>
<keyword evidence="5" id="KW-0325">Glycoprotein</keyword>